<dbReference type="OrthoDB" id="9876299at2759"/>
<evidence type="ECO:0000313" key="3">
    <source>
        <dbReference type="Proteomes" id="UP000235786"/>
    </source>
</evidence>
<dbReference type="InterPro" id="IPR002347">
    <property type="entry name" value="SDR_fam"/>
</dbReference>
<dbReference type="Proteomes" id="UP000235786">
    <property type="component" value="Unassembled WGS sequence"/>
</dbReference>
<protein>
    <submittedName>
        <fullName evidence="2">NADP-dependent dehydrogenase-like protein</fullName>
    </submittedName>
</protein>
<sequence>MPVFVVTGARTGIGLEYIRQLGNEPSNTVVALVRDLKADITALKAIVFSSNASVHISECDISSETSLSSLVPQLVSELGPGFKIDVLINNAAILHSRQETSLNLTADTLISHFSTNVVGPAKVLQILLPRLASGAVVANISSGIGSLTMLSEGRIAAETTPYSISKTALNMLTVHQAKQLEGKVTIVCVDPGHVKTVMGGANAVLEISDSAKGVLALLARLKLEDNGKFFLYNGTELPW</sequence>
<evidence type="ECO:0000256" key="1">
    <source>
        <dbReference type="RuleBase" id="RU000363"/>
    </source>
</evidence>
<proteinExistence type="inferred from homology"/>
<dbReference type="Gene3D" id="3.40.50.720">
    <property type="entry name" value="NAD(P)-binding Rossmann-like Domain"/>
    <property type="match status" value="1"/>
</dbReference>
<dbReference type="InterPro" id="IPR052184">
    <property type="entry name" value="SDR_enzymes"/>
</dbReference>
<dbReference type="Pfam" id="PF00106">
    <property type="entry name" value="adh_short"/>
    <property type="match status" value="1"/>
</dbReference>
<comment type="similarity">
    <text evidence="1">Belongs to the short-chain dehydrogenases/reductases (SDR) family.</text>
</comment>
<dbReference type="CDD" id="cd05325">
    <property type="entry name" value="carb_red_sniffer_like_SDR_c"/>
    <property type="match status" value="1"/>
</dbReference>
<name>A0A2J6R9F9_HYAVF</name>
<accession>A0A2J6R9F9</accession>
<dbReference type="PANTHER" id="PTHR45458:SF1">
    <property type="entry name" value="SHORT CHAIN DEHYDROGENASE"/>
    <property type="match status" value="1"/>
</dbReference>
<evidence type="ECO:0000313" key="2">
    <source>
        <dbReference type="EMBL" id="PMD35151.1"/>
    </source>
</evidence>
<dbReference type="PRINTS" id="PR00081">
    <property type="entry name" value="GDHRDH"/>
</dbReference>
<dbReference type="AlphaFoldDB" id="A0A2J6R9F9"/>
<dbReference type="GO" id="GO:0016616">
    <property type="term" value="F:oxidoreductase activity, acting on the CH-OH group of donors, NAD or NADP as acceptor"/>
    <property type="evidence" value="ECO:0007669"/>
    <property type="project" value="TreeGrafter"/>
</dbReference>
<dbReference type="EMBL" id="KZ613952">
    <property type="protein sequence ID" value="PMD35151.1"/>
    <property type="molecule type" value="Genomic_DNA"/>
</dbReference>
<dbReference type="SUPFAM" id="SSF51735">
    <property type="entry name" value="NAD(P)-binding Rossmann-fold domains"/>
    <property type="match status" value="1"/>
</dbReference>
<organism evidence="2 3">
    <name type="scientific">Hyaloscypha variabilis (strain UAMH 11265 / GT02V1 / F)</name>
    <name type="common">Meliniomyces variabilis</name>
    <dbReference type="NCBI Taxonomy" id="1149755"/>
    <lineage>
        <taxon>Eukaryota</taxon>
        <taxon>Fungi</taxon>
        <taxon>Dikarya</taxon>
        <taxon>Ascomycota</taxon>
        <taxon>Pezizomycotina</taxon>
        <taxon>Leotiomycetes</taxon>
        <taxon>Helotiales</taxon>
        <taxon>Hyaloscyphaceae</taxon>
        <taxon>Hyaloscypha</taxon>
        <taxon>Hyaloscypha variabilis</taxon>
    </lineage>
</organism>
<reference evidence="2 3" key="1">
    <citation type="submission" date="2016-04" db="EMBL/GenBank/DDBJ databases">
        <title>A degradative enzymes factory behind the ericoid mycorrhizal symbiosis.</title>
        <authorList>
            <consortium name="DOE Joint Genome Institute"/>
            <person name="Martino E."/>
            <person name="Morin E."/>
            <person name="Grelet G."/>
            <person name="Kuo A."/>
            <person name="Kohler A."/>
            <person name="Daghino S."/>
            <person name="Barry K."/>
            <person name="Choi C."/>
            <person name="Cichocki N."/>
            <person name="Clum A."/>
            <person name="Copeland A."/>
            <person name="Hainaut M."/>
            <person name="Haridas S."/>
            <person name="Labutti K."/>
            <person name="Lindquist E."/>
            <person name="Lipzen A."/>
            <person name="Khouja H.-R."/>
            <person name="Murat C."/>
            <person name="Ohm R."/>
            <person name="Olson A."/>
            <person name="Spatafora J."/>
            <person name="Veneault-Fourrey C."/>
            <person name="Henrissat B."/>
            <person name="Grigoriev I."/>
            <person name="Martin F."/>
            <person name="Perotto S."/>
        </authorList>
    </citation>
    <scope>NUCLEOTIDE SEQUENCE [LARGE SCALE GENOMIC DNA]</scope>
    <source>
        <strain evidence="2 3">F</strain>
    </source>
</reference>
<dbReference type="InterPro" id="IPR036291">
    <property type="entry name" value="NAD(P)-bd_dom_sf"/>
</dbReference>
<dbReference type="PANTHER" id="PTHR45458">
    <property type="entry name" value="SHORT-CHAIN DEHYDROGENASE/REDUCTASE SDR"/>
    <property type="match status" value="1"/>
</dbReference>
<keyword evidence="3" id="KW-1185">Reference proteome</keyword>
<gene>
    <name evidence="2" type="ORF">L207DRAFT_637542</name>
</gene>
<dbReference type="PRINTS" id="PR00080">
    <property type="entry name" value="SDRFAMILY"/>
</dbReference>